<keyword evidence="3" id="KW-1185">Reference proteome</keyword>
<feature type="signal peptide" evidence="1">
    <location>
        <begin position="1"/>
        <end position="20"/>
    </location>
</feature>
<proteinExistence type="predicted"/>
<reference evidence="2 3" key="1">
    <citation type="submission" date="2019-03" db="EMBL/GenBank/DDBJ databases">
        <title>Genomic Encyclopedia of Type Strains, Phase IV (KMG-IV): sequencing the most valuable type-strain genomes for metagenomic binning, comparative biology and taxonomic classification.</title>
        <authorList>
            <person name="Goeker M."/>
        </authorList>
    </citation>
    <scope>NUCLEOTIDE SEQUENCE [LARGE SCALE GENOMIC DNA]</scope>
    <source>
        <strain evidence="2 3">DSM 4868</strain>
    </source>
</reference>
<organism evidence="2 3">
    <name type="scientific">Rhodovulum euryhalinum</name>
    <dbReference type="NCBI Taxonomy" id="35805"/>
    <lineage>
        <taxon>Bacteria</taxon>
        <taxon>Pseudomonadati</taxon>
        <taxon>Pseudomonadota</taxon>
        <taxon>Alphaproteobacteria</taxon>
        <taxon>Rhodobacterales</taxon>
        <taxon>Paracoccaceae</taxon>
        <taxon>Rhodovulum</taxon>
    </lineage>
</organism>
<evidence type="ECO:0000313" key="3">
    <source>
        <dbReference type="Proteomes" id="UP000295142"/>
    </source>
</evidence>
<dbReference type="EMBL" id="SLWW01000013">
    <property type="protein sequence ID" value="TCO69746.1"/>
    <property type="molecule type" value="Genomic_DNA"/>
</dbReference>
<dbReference type="Proteomes" id="UP000295142">
    <property type="component" value="Unassembled WGS sequence"/>
</dbReference>
<keyword evidence="1" id="KW-0732">Signal</keyword>
<feature type="chain" id="PRO_5020436287" evidence="1">
    <location>
        <begin position="21"/>
        <end position="140"/>
    </location>
</feature>
<protein>
    <submittedName>
        <fullName evidence="2">Uncharacterized protein</fullName>
    </submittedName>
</protein>
<evidence type="ECO:0000313" key="2">
    <source>
        <dbReference type="EMBL" id="TCO69746.1"/>
    </source>
</evidence>
<sequence>MAKPFSIIGLAVFLAAPAAAAPLALDCTAQRACVADLDAACETIGIIYALDVGADEGDKVVLTTGEGERFYEFRRLAGAEGVLLQAAGGALEPGQGAGAMTVFDDLRFVLSRHNRIALSEEDDDLRAVSISIHGTCAARQ</sequence>
<accession>A0A4R2KGY8</accession>
<comment type="caution">
    <text evidence="2">The sequence shown here is derived from an EMBL/GenBank/DDBJ whole genome shotgun (WGS) entry which is preliminary data.</text>
</comment>
<dbReference type="AlphaFoldDB" id="A0A4R2KGY8"/>
<gene>
    <name evidence="2" type="ORF">EV655_11331</name>
</gene>
<name>A0A4R2KGY8_9RHOB</name>
<evidence type="ECO:0000256" key="1">
    <source>
        <dbReference type="SAM" id="SignalP"/>
    </source>
</evidence>